<dbReference type="Proteomes" id="UP001528850">
    <property type="component" value="Unassembled WGS sequence"/>
</dbReference>
<accession>A0ABT6B7M3</accession>
<dbReference type="PANTHER" id="PTHR30591:SF1">
    <property type="entry name" value="RECBCD ENZYME SUBUNIT RECC"/>
    <property type="match status" value="1"/>
</dbReference>
<evidence type="ECO:0000259" key="11">
    <source>
        <dbReference type="Pfam" id="PF17946"/>
    </source>
</evidence>
<dbReference type="Gene3D" id="3.40.50.300">
    <property type="entry name" value="P-loop containing nucleotide triphosphate hydrolases"/>
    <property type="match status" value="2"/>
</dbReference>
<evidence type="ECO:0000256" key="8">
    <source>
        <dbReference type="ARBA" id="ARBA00023125"/>
    </source>
</evidence>
<dbReference type="InterPro" id="IPR006697">
    <property type="entry name" value="RecC"/>
</dbReference>
<comment type="miscellaneous">
    <text evidence="10">In the RecBCD complex, RecB has a slow 3'-5' helicase, an exonuclease activity and loads RecA onto ssDNA, RecD has a fast 5'-3' helicase activity, while RecC stimulates the ATPase and processivity of the RecB helicase and contributes to recognition of the Chi site.</text>
</comment>
<keyword evidence="7 10" id="KW-0067">ATP-binding</keyword>
<sequence>MSDDGTIAPGLMVLHGNRLEELRDVLADWLRRTPLAPLEDERVLVQSNGIAQWFRMALARGLDDGGLGIAAAVDVELPGRFLWEAYRAVLGRDAVPPESPFDKSRLVWRLMRLMPSLSREPAFEPLAAFLGDGSDARKCHQLAERLADLYDQYQVYRADWLTDWAAGRDILRDARGGAATMTPADRWQAALWRRLLDDVGPGEAESHRAAVHARFLAAVAGDGERPSTLPRRIVVFGMSSLPRQTLEALSALARWSQVLLVVMNPCRHYWADIVDDRELLRAERRRQQAKPGMPVTPSVEDMHLYAHPLLASWGKQGRDYIRLLDEFDHPDTYRERFTAWDQRIDLFVEPTQDTLLGQVQRAILDLEPLPPEKHPLTDGDTSIAFHVAHSPQREVDILHDQLLARFDAAQSAGDPIHPRDVIVMVPDIETYGPHIEAVFGRVPRDDPRYIPYSIADRASRGSVPLVMALDMLLGLGESRFGAGELADLLDVPAVRHRFGLGDDDLPLLHRWVEGAGIRWGLDARQRASLGLPALEQNTWAFGLRRMLLGYAVGNGEAWGGIEPYGEVGGLDAGLVGPLTDLLEALGRYGRLFAEPATPDTWAPRLRELLRDVFEPVDADDRMRLQRLHESLDAWESACAGASFAEPLPVDVVREAWLGQLDDGGLSKRFLAGAVSFGTLMPMRAIPFRLVCLLGMNDGDYPRVRPAMDFDLMSRPGAWRPGDRSRREDDRYLFLEALLSARDALHIGWVGRSVRDNGERAPSVLVGQLRDYLDAGWRAANGGSAIDALTVVHPLQPFGRAYFQAGDPRLFTYAGEWREVHDERAREADTVLTPPIVERPLSLAVLRRFLRHPVREFFQARLGVRFERPDVASDDVEPFALDGLDRFAMTDVLLRAALRDEANADLSIAAAALRLQRAGALPMGGFAASARRELTALAEAVHRRVVDERRAWPHDAGKRELRLVVGDLVIEDWLSDLRADDQGRLAALLPSPAPVLDVDGVPRAHRLVMPWIDHLAAQAAGLSLETRYVGPDATVVMTPLDPGTANAMLGVLVGLWRQGMTGPLPVAPKTALAWLAGDADDAARRARATYDGAGDRSRGEVDGDPYLLRAWPDFDTMLDAGFMDVLAPYRDFLAALRVETT</sequence>
<dbReference type="Pfam" id="PF17946">
    <property type="entry name" value="RecC_C"/>
    <property type="match status" value="1"/>
</dbReference>
<dbReference type="NCBIfam" id="TIGR01450">
    <property type="entry name" value="recC"/>
    <property type="match status" value="1"/>
</dbReference>
<keyword evidence="3 10" id="KW-0227">DNA damage</keyword>
<dbReference type="PIRSF" id="PIRSF000980">
    <property type="entry name" value="RecC"/>
    <property type="match status" value="1"/>
</dbReference>
<dbReference type="Pfam" id="PF04257">
    <property type="entry name" value="Exonuc_V_gamma"/>
    <property type="match status" value="1"/>
</dbReference>
<dbReference type="InterPro" id="IPR041500">
    <property type="entry name" value="RecC_C"/>
</dbReference>
<evidence type="ECO:0000256" key="3">
    <source>
        <dbReference type="ARBA" id="ARBA00022763"/>
    </source>
</evidence>
<dbReference type="SUPFAM" id="SSF52540">
    <property type="entry name" value="P-loop containing nucleoside triphosphate hydrolases"/>
    <property type="match status" value="2"/>
</dbReference>
<reference evidence="12 13" key="1">
    <citation type="journal article" date="2024" name="Curr. Microbiol.">
        <title>Luteibacter sahnii sp. nov., A Novel Yellow-Colored Xanthomonadin Pigment Producing Probiotic Bacterium from Healthy Rice Seed Microbiome.</title>
        <authorList>
            <person name="Jaiswal G."/>
            <person name="Rana R."/>
            <person name="Nayak P.K."/>
            <person name="Chouhan R."/>
            <person name="Gandhi S.G."/>
            <person name="Patel H.K."/>
            <person name="Patil P.B."/>
        </authorList>
    </citation>
    <scope>NUCLEOTIDE SEQUENCE [LARGE SCALE GENOMIC DNA]</scope>
    <source>
        <strain evidence="12 13">PPL201</strain>
    </source>
</reference>
<dbReference type="SUPFAM" id="SSF52980">
    <property type="entry name" value="Restriction endonuclease-like"/>
    <property type="match status" value="1"/>
</dbReference>
<dbReference type="Gene3D" id="1.10.10.160">
    <property type="match status" value="1"/>
</dbReference>
<evidence type="ECO:0000256" key="2">
    <source>
        <dbReference type="ARBA" id="ARBA00022741"/>
    </source>
</evidence>
<evidence type="ECO:0000256" key="4">
    <source>
        <dbReference type="ARBA" id="ARBA00022801"/>
    </source>
</evidence>
<keyword evidence="9 10" id="KW-0234">DNA repair</keyword>
<comment type="function">
    <text evidence="10">A helicase/nuclease that prepares dsDNA breaks (DSB) for recombinational DNA repair. Binds to DSBs and unwinds DNA via a highly rapid and processive ATP-dependent bidirectional helicase activity. Unwinds dsDNA until it encounters a Chi (crossover hotspot instigator) sequence from the 3' direction. Cuts ssDNA a few nucleotides 3' to the Chi site. The properties and activities of the enzyme are changed at Chi. The Chi-altered holoenzyme produces a long 3'-ssDNA overhang and facilitates RecA-binding to the ssDNA for homologous DNA recombination and repair. Holoenzyme degrades any linearized DNA that is unable to undergo homologous recombination. In the holoenzyme this subunit recognizes the wild-type Chi sequence, and when added to isolated RecB increases its ATP-dependent helicase processivity.</text>
</comment>
<evidence type="ECO:0000256" key="7">
    <source>
        <dbReference type="ARBA" id="ARBA00022840"/>
    </source>
</evidence>
<keyword evidence="4 10" id="KW-0378">Hydrolase</keyword>
<dbReference type="InterPro" id="IPR013986">
    <property type="entry name" value="DExx_box_DNA_helicase_dom_sf"/>
</dbReference>
<name>A0ABT6B7M3_9GAMM</name>
<evidence type="ECO:0000256" key="10">
    <source>
        <dbReference type="HAMAP-Rule" id="MF_01486"/>
    </source>
</evidence>
<dbReference type="PANTHER" id="PTHR30591">
    <property type="entry name" value="RECBCD ENZYME SUBUNIT RECC"/>
    <property type="match status" value="1"/>
</dbReference>
<keyword evidence="1 10" id="KW-0540">Nuclease</keyword>
<evidence type="ECO:0000313" key="12">
    <source>
        <dbReference type="EMBL" id="MDF4023969.1"/>
    </source>
</evidence>
<dbReference type="Gene3D" id="1.10.10.990">
    <property type="match status" value="1"/>
</dbReference>
<feature type="domain" description="RecC C-terminal" evidence="11">
    <location>
        <begin position="838"/>
        <end position="1075"/>
    </location>
</feature>
<proteinExistence type="inferred from homology"/>
<comment type="subunit">
    <text evidence="10">Heterotrimer of RecB, RecC and RecD. All subunits contribute to DNA-binding.</text>
</comment>
<dbReference type="GO" id="GO:0008854">
    <property type="term" value="F:exodeoxyribonuclease V activity"/>
    <property type="evidence" value="ECO:0007669"/>
    <property type="project" value="UniProtKB-EC"/>
</dbReference>
<evidence type="ECO:0000256" key="6">
    <source>
        <dbReference type="ARBA" id="ARBA00022839"/>
    </source>
</evidence>
<organism evidence="12 13">
    <name type="scientific">Luteibacter sahnii</name>
    <dbReference type="NCBI Taxonomy" id="3021977"/>
    <lineage>
        <taxon>Bacteria</taxon>
        <taxon>Pseudomonadati</taxon>
        <taxon>Pseudomonadota</taxon>
        <taxon>Gammaproteobacteria</taxon>
        <taxon>Lysobacterales</taxon>
        <taxon>Rhodanobacteraceae</taxon>
        <taxon>Luteibacter</taxon>
    </lineage>
</organism>
<comment type="similarity">
    <text evidence="10">Belongs to the RecC family.</text>
</comment>
<keyword evidence="6 10" id="KW-0269">Exonuclease</keyword>
<keyword evidence="13" id="KW-1185">Reference proteome</keyword>
<evidence type="ECO:0000313" key="13">
    <source>
        <dbReference type="Proteomes" id="UP001528850"/>
    </source>
</evidence>
<dbReference type="Gene3D" id="3.40.50.10930">
    <property type="match status" value="1"/>
</dbReference>
<comment type="caution">
    <text evidence="12">The sequence shown here is derived from an EMBL/GenBank/DDBJ whole genome shotgun (WGS) entry which is preliminary data.</text>
</comment>
<keyword evidence="2 10" id="KW-0547">Nucleotide-binding</keyword>
<evidence type="ECO:0000256" key="1">
    <source>
        <dbReference type="ARBA" id="ARBA00022722"/>
    </source>
</evidence>
<keyword evidence="5 10" id="KW-0347">Helicase</keyword>
<gene>
    <name evidence="10 12" type="primary">recC</name>
    <name evidence="12" type="ORF">P3W24_03140</name>
</gene>
<keyword evidence="8 10" id="KW-0238">DNA-binding</keyword>
<dbReference type="EMBL" id="JARJJS010000001">
    <property type="protein sequence ID" value="MDF4023969.1"/>
    <property type="molecule type" value="Genomic_DNA"/>
</dbReference>
<protein>
    <recommendedName>
        <fullName evidence="10">RecBCD enzyme subunit RecC</fullName>
    </recommendedName>
    <alternativeName>
        <fullName evidence="10">Exonuclease V subunit RecC</fullName>
        <shortName evidence="10">ExoV subunit RecC</shortName>
    </alternativeName>
    <alternativeName>
        <fullName evidence="10">Helicase/nuclease RecBCD subunit RecC</fullName>
    </alternativeName>
</protein>
<evidence type="ECO:0000256" key="5">
    <source>
        <dbReference type="ARBA" id="ARBA00022806"/>
    </source>
</evidence>
<dbReference type="InterPro" id="IPR027417">
    <property type="entry name" value="P-loop_NTPase"/>
</dbReference>
<evidence type="ECO:0000256" key="9">
    <source>
        <dbReference type="ARBA" id="ARBA00023204"/>
    </source>
</evidence>
<dbReference type="InterPro" id="IPR011335">
    <property type="entry name" value="Restrct_endonuc-II-like"/>
</dbReference>
<dbReference type="HAMAP" id="MF_01486">
    <property type="entry name" value="RecC"/>
    <property type="match status" value="1"/>
</dbReference>